<dbReference type="RefSeq" id="WP_087463260.1">
    <property type="nucleotide sequence ID" value="NZ_CP021425.1"/>
</dbReference>
<proteinExistence type="predicted"/>
<dbReference type="Proteomes" id="UP000196027">
    <property type="component" value="Chromosome"/>
</dbReference>
<gene>
    <name evidence="1" type="ORF">OLMES_4495</name>
</gene>
<organism evidence="1 2">
    <name type="scientific">Oleiphilus messinensis</name>
    <dbReference type="NCBI Taxonomy" id="141451"/>
    <lineage>
        <taxon>Bacteria</taxon>
        <taxon>Pseudomonadati</taxon>
        <taxon>Pseudomonadota</taxon>
        <taxon>Gammaproteobacteria</taxon>
        <taxon>Oceanospirillales</taxon>
        <taxon>Oleiphilaceae</taxon>
        <taxon>Oleiphilus</taxon>
    </lineage>
</organism>
<protein>
    <submittedName>
        <fullName evidence="1">Uncharacterized protein</fullName>
    </submittedName>
</protein>
<name>A0A1Y0IDH8_9GAMM</name>
<keyword evidence="2" id="KW-1185">Reference proteome</keyword>
<evidence type="ECO:0000313" key="1">
    <source>
        <dbReference type="EMBL" id="ARU58491.1"/>
    </source>
</evidence>
<dbReference type="KEGG" id="ome:OLMES_4495"/>
<reference evidence="1 2" key="1">
    <citation type="submission" date="2017-05" db="EMBL/GenBank/DDBJ databases">
        <title>Genomic insights into alkan degradation activity of Oleiphilus messinensis.</title>
        <authorList>
            <person name="Kozyavkin S.A."/>
            <person name="Slesarev A.I."/>
            <person name="Golyshin P.N."/>
            <person name="Korzhenkov A."/>
            <person name="Golyshina O.N."/>
            <person name="Toshchakov S.V."/>
        </authorList>
    </citation>
    <scope>NUCLEOTIDE SEQUENCE [LARGE SCALE GENOMIC DNA]</scope>
    <source>
        <strain evidence="1 2">ME102</strain>
    </source>
</reference>
<evidence type="ECO:0000313" key="2">
    <source>
        <dbReference type="Proteomes" id="UP000196027"/>
    </source>
</evidence>
<dbReference type="EMBL" id="CP021425">
    <property type="protein sequence ID" value="ARU58491.1"/>
    <property type="molecule type" value="Genomic_DNA"/>
</dbReference>
<sequence length="232" mass="26385">MGINKEALDARIKRLEGFVQNLKLQNALNIKNKSASYVQELLLKIKDVQQLIRVIDQKRNSAQSLYRLETAQFRGAQNRFERQRVAQSRNDKVAYLNSFTDRLNRIGLVLVQMIQTAMAANDPTDHSGKNRTQLLLEGTNELESFAKLIEDLEKVQQQLVQTGYSPVQSDLTYLPGQNQCIANVQTNHSTQMLVPAEIKRLKQVNQPTVADSLVAIVVCMRLLVMVFSKYIK</sequence>
<dbReference type="AlphaFoldDB" id="A0A1Y0IDH8"/>
<accession>A0A1Y0IDH8</accession>